<keyword evidence="5" id="KW-0347">Helicase</keyword>
<protein>
    <submittedName>
        <fullName evidence="5">DEAD/DEAH box helicase</fullName>
    </submittedName>
</protein>
<keyword evidence="1" id="KW-0547">Nucleotide-binding</keyword>
<dbReference type="InterPro" id="IPR018973">
    <property type="entry name" value="MZB"/>
</dbReference>
<dbReference type="Pfam" id="PF00271">
    <property type="entry name" value="Helicase_C"/>
    <property type="match status" value="1"/>
</dbReference>
<organism evidence="5 6">
    <name type="scientific">Hassallia byssoidea VB512170</name>
    <dbReference type="NCBI Taxonomy" id="1304833"/>
    <lineage>
        <taxon>Bacteria</taxon>
        <taxon>Bacillati</taxon>
        <taxon>Cyanobacteriota</taxon>
        <taxon>Cyanophyceae</taxon>
        <taxon>Nostocales</taxon>
        <taxon>Tolypothrichaceae</taxon>
        <taxon>Hassallia</taxon>
    </lineage>
</organism>
<gene>
    <name evidence="5" type="ORF">PI95_003735</name>
</gene>
<comment type="caution">
    <text evidence="5">The sequence shown here is derived from an EMBL/GenBank/DDBJ whole genome shotgun (WGS) entry which is preliminary data.</text>
</comment>
<accession>A0A846H3Y0</accession>
<dbReference type="PANTHER" id="PTHR47957:SF3">
    <property type="entry name" value="ATP-DEPENDENT HELICASE HRQ1"/>
    <property type="match status" value="1"/>
</dbReference>
<dbReference type="PROSITE" id="PS51194">
    <property type="entry name" value="HELICASE_CTER"/>
    <property type="match status" value="1"/>
</dbReference>
<dbReference type="InterPro" id="IPR011545">
    <property type="entry name" value="DEAD/DEAH_box_helicase_dom"/>
</dbReference>
<dbReference type="Pfam" id="PF09369">
    <property type="entry name" value="MZB"/>
    <property type="match status" value="1"/>
</dbReference>
<dbReference type="AlphaFoldDB" id="A0A846H3Y0"/>
<evidence type="ECO:0000256" key="2">
    <source>
        <dbReference type="ARBA" id="ARBA00022840"/>
    </source>
</evidence>
<sequence length="908" mass="102623">MKPNQPKWLAPNQLVYSKQHGVIHIAAIIDENLYFKKGNVSQIIFNWQQEVQDGKLLPINEAPCGKSILYQEIAAILDGAGKLQSCDIIPAKEAQIYPIPDDIHRAVKDALVKSGITQLYSHQIEAWSAYKQSSDIILQTPTSSGKSISFLIPVMHECLKGKSALVFFNLKALAKDQEDKIRLFVSYLNEEVRPQVININGDIPPQERKQLYSNKPSIVCVTPDVWNHELNNFQYDSNWGFRETIRNISIIVCDEMHFYSGIFGAHFALLNRRTQLMMEIAGNELSNLKYIFASATISNSREIAQKLSNRVGQNNFTIIDQSGANRSEITFLSLKPRNNTVYQTAQIAALLVSRGIVGICFCDNRALVKVLTNSIRKALTEMQLAHLGETISAFYGSMKPNQRNKIVTDIQLGKVKFIVSTSALEAGLDIGSIDATVVHSYPGSILAFRQRAGRSGRQKEGLLIFIPSKRSIMDGYYALHPERLLSDPPEIINFNHNYETILSQHILACCKENKPTLAQISRHFGSLGEAIAKQLIGENKISFSYNQKIATNRSQGYVHSNIKVRGNTDRNVGYVNLDSGEEFEVSSTSTALREVYPGAIYPAQDFDGNPVWYKSIELNLSEGKACLKPIGTTSQFTRALGVLEFEEIKLALENKIVRFPQGAIRFTPVVALIKQEIYGYNLYRRELKWTCINNKCKNYNSNLHVHLQTCPTCNNQLFEKETIELMEENKYKEILAISYNTFCIRVEVNPEAKKHFADVVSNFRKEILKKQKYIPQEEKELFDNNENDTCIHTLAHQLILSLPLVEHGANSRDLDFMLVKTANKPYTIGYFFDTCEHGTGMCDTLIKYLETAFMKAKFLVENCPCKYGCSSCTTIHRCPEDNKALFKPIGLFLLDEITKSSETITFNQ</sequence>
<dbReference type="SUPFAM" id="SSF52540">
    <property type="entry name" value="P-loop containing nucleoside triphosphate hydrolases"/>
    <property type="match status" value="1"/>
</dbReference>
<dbReference type="InterPro" id="IPR014001">
    <property type="entry name" value="Helicase_ATP-bd"/>
</dbReference>
<reference evidence="5 6" key="1">
    <citation type="journal article" date="2015" name="Genome Announc.">
        <title>Draft Genome Sequence of Cyanobacterium Hassallia byssoidea Strain VB512170, Isolated from Monuments in India.</title>
        <authorList>
            <person name="Singh D."/>
            <person name="Chandrababunaidu M.M."/>
            <person name="Panda A."/>
            <person name="Sen D."/>
            <person name="Bhattacharyya S."/>
            <person name="Adhikary S.P."/>
            <person name="Tripathy S."/>
        </authorList>
    </citation>
    <scope>NUCLEOTIDE SEQUENCE [LARGE SCALE GENOMIC DNA]</scope>
    <source>
        <strain evidence="5 6">VB512170</strain>
    </source>
</reference>
<proteinExistence type="predicted"/>
<evidence type="ECO:0000313" key="6">
    <source>
        <dbReference type="Proteomes" id="UP000031549"/>
    </source>
</evidence>
<dbReference type="EMBL" id="JTCM02000005">
    <property type="protein sequence ID" value="NEU71718.1"/>
    <property type="molecule type" value="Genomic_DNA"/>
</dbReference>
<dbReference type="SMART" id="SM00487">
    <property type="entry name" value="DEXDc"/>
    <property type="match status" value="1"/>
</dbReference>
<keyword evidence="2" id="KW-0067">ATP-binding</keyword>
<dbReference type="InterPro" id="IPR027417">
    <property type="entry name" value="P-loop_NTPase"/>
</dbReference>
<dbReference type="Proteomes" id="UP000031549">
    <property type="component" value="Unassembled WGS sequence"/>
</dbReference>
<feature type="domain" description="Helicase ATP-binding" evidence="3">
    <location>
        <begin position="127"/>
        <end position="315"/>
    </location>
</feature>
<keyword evidence="6" id="KW-1185">Reference proteome</keyword>
<dbReference type="PROSITE" id="PS51192">
    <property type="entry name" value="HELICASE_ATP_BIND_1"/>
    <property type="match status" value="1"/>
</dbReference>
<dbReference type="GO" id="GO:0003676">
    <property type="term" value="F:nucleic acid binding"/>
    <property type="evidence" value="ECO:0007669"/>
    <property type="project" value="InterPro"/>
</dbReference>
<dbReference type="GO" id="GO:0006289">
    <property type="term" value="P:nucleotide-excision repair"/>
    <property type="evidence" value="ECO:0007669"/>
    <property type="project" value="TreeGrafter"/>
</dbReference>
<feature type="domain" description="Helicase C-terminal" evidence="4">
    <location>
        <begin position="343"/>
        <end position="508"/>
    </location>
</feature>
<name>A0A846H3Y0_9CYAN</name>
<keyword evidence="5" id="KW-0378">Hydrolase</keyword>
<dbReference type="Gene3D" id="3.40.50.300">
    <property type="entry name" value="P-loop containing nucleotide triphosphate hydrolases"/>
    <property type="match status" value="2"/>
</dbReference>
<dbReference type="SMART" id="SM00490">
    <property type="entry name" value="HELICc"/>
    <property type="match status" value="1"/>
</dbReference>
<evidence type="ECO:0000256" key="1">
    <source>
        <dbReference type="ARBA" id="ARBA00022741"/>
    </source>
</evidence>
<dbReference type="GO" id="GO:0005524">
    <property type="term" value="F:ATP binding"/>
    <property type="evidence" value="ECO:0007669"/>
    <property type="project" value="UniProtKB-KW"/>
</dbReference>
<evidence type="ECO:0000259" key="4">
    <source>
        <dbReference type="PROSITE" id="PS51194"/>
    </source>
</evidence>
<evidence type="ECO:0000313" key="5">
    <source>
        <dbReference type="EMBL" id="NEU71718.1"/>
    </source>
</evidence>
<dbReference type="Pfam" id="PF00270">
    <property type="entry name" value="DEAD"/>
    <property type="match status" value="1"/>
</dbReference>
<dbReference type="InterPro" id="IPR001650">
    <property type="entry name" value="Helicase_C-like"/>
</dbReference>
<dbReference type="RefSeq" id="WP_163518581.1">
    <property type="nucleotide sequence ID" value="NZ_JTCM02000005.1"/>
</dbReference>
<dbReference type="GO" id="GO:0043138">
    <property type="term" value="F:3'-5' DNA helicase activity"/>
    <property type="evidence" value="ECO:0007669"/>
    <property type="project" value="TreeGrafter"/>
</dbReference>
<dbReference type="GO" id="GO:0036297">
    <property type="term" value="P:interstrand cross-link repair"/>
    <property type="evidence" value="ECO:0007669"/>
    <property type="project" value="TreeGrafter"/>
</dbReference>
<dbReference type="PANTHER" id="PTHR47957">
    <property type="entry name" value="ATP-DEPENDENT HELICASE HRQ1"/>
    <property type="match status" value="1"/>
</dbReference>
<evidence type="ECO:0000259" key="3">
    <source>
        <dbReference type="PROSITE" id="PS51192"/>
    </source>
</evidence>